<dbReference type="EMBL" id="BAAAPU010000007">
    <property type="protein sequence ID" value="GAA1980491.1"/>
    <property type="molecule type" value="Genomic_DNA"/>
</dbReference>
<name>A0ABN2S4Y7_9MICO</name>
<feature type="transmembrane region" description="Helical" evidence="1">
    <location>
        <begin position="79"/>
        <end position="106"/>
    </location>
</feature>
<sequence length="114" mass="11706">MLWATGFVTVAVVGLVALDWAALMMHAIGYGFEQVLDPGTVAPPHTDDYVRALVAGALLAIAATCAMLWLLLRTAARQWAAWITALLAAGIGGVVGASALLLVLGISPLSLLAP</sequence>
<accession>A0ABN2S4Y7</accession>
<organism evidence="2 3">
    <name type="scientific">Terrabacter lapilli</name>
    <dbReference type="NCBI Taxonomy" id="436231"/>
    <lineage>
        <taxon>Bacteria</taxon>
        <taxon>Bacillati</taxon>
        <taxon>Actinomycetota</taxon>
        <taxon>Actinomycetes</taxon>
        <taxon>Micrococcales</taxon>
        <taxon>Intrasporangiaceae</taxon>
        <taxon>Terrabacter</taxon>
    </lineage>
</organism>
<comment type="caution">
    <text evidence="2">The sequence shown here is derived from an EMBL/GenBank/DDBJ whole genome shotgun (WGS) entry which is preliminary data.</text>
</comment>
<dbReference type="RefSeq" id="WP_344061855.1">
    <property type="nucleotide sequence ID" value="NZ_BAAAPU010000007.1"/>
</dbReference>
<proteinExistence type="predicted"/>
<evidence type="ECO:0000313" key="3">
    <source>
        <dbReference type="Proteomes" id="UP001500013"/>
    </source>
</evidence>
<dbReference type="Proteomes" id="UP001500013">
    <property type="component" value="Unassembled WGS sequence"/>
</dbReference>
<protein>
    <submittedName>
        <fullName evidence="2">Uncharacterized protein</fullName>
    </submittedName>
</protein>
<keyword evidence="1" id="KW-0472">Membrane</keyword>
<feature type="transmembrane region" description="Helical" evidence="1">
    <location>
        <begin position="49"/>
        <end position="72"/>
    </location>
</feature>
<evidence type="ECO:0000256" key="1">
    <source>
        <dbReference type="SAM" id="Phobius"/>
    </source>
</evidence>
<feature type="transmembrane region" description="Helical" evidence="1">
    <location>
        <begin position="7"/>
        <end position="29"/>
    </location>
</feature>
<reference evidence="2 3" key="1">
    <citation type="journal article" date="2019" name="Int. J. Syst. Evol. Microbiol.">
        <title>The Global Catalogue of Microorganisms (GCM) 10K type strain sequencing project: providing services to taxonomists for standard genome sequencing and annotation.</title>
        <authorList>
            <consortium name="The Broad Institute Genomics Platform"/>
            <consortium name="The Broad Institute Genome Sequencing Center for Infectious Disease"/>
            <person name="Wu L."/>
            <person name="Ma J."/>
        </authorList>
    </citation>
    <scope>NUCLEOTIDE SEQUENCE [LARGE SCALE GENOMIC DNA]</scope>
    <source>
        <strain evidence="2 3">JCM 15628</strain>
    </source>
</reference>
<keyword evidence="1" id="KW-0812">Transmembrane</keyword>
<keyword evidence="1" id="KW-1133">Transmembrane helix</keyword>
<evidence type="ECO:0000313" key="2">
    <source>
        <dbReference type="EMBL" id="GAA1980491.1"/>
    </source>
</evidence>
<gene>
    <name evidence="2" type="ORF">GCM10009817_21790</name>
</gene>
<keyword evidence="3" id="KW-1185">Reference proteome</keyword>